<keyword evidence="8" id="KW-1185">Reference proteome</keyword>
<evidence type="ECO:0000256" key="2">
    <source>
        <dbReference type="ARBA" id="ARBA00022723"/>
    </source>
</evidence>
<dbReference type="PANTHER" id="PTHR35008:SF8">
    <property type="entry name" value="ALCOHOL DEHYDROGENASE CYTOCHROME C SUBUNIT"/>
    <property type="match status" value="1"/>
</dbReference>
<keyword evidence="3 4" id="KW-0408">Iron</keyword>
<evidence type="ECO:0000313" key="8">
    <source>
        <dbReference type="Proteomes" id="UP001595906"/>
    </source>
</evidence>
<dbReference type="EMBL" id="JBHSDC010000002">
    <property type="protein sequence ID" value="MFC4230512.1"/>
    <property type="molecule type" value="Genomic_DNA"/>
</dbReference>
<reference evidence="8" key="1">
    <citation type="journal article" date="2019" name="Int. J. Syst. Evol. Microbiol.">
        <title>The Global Catalogue of Microorganisms (GCM) 10K type strain sequencing project: providing services to taxonomists for standard genome sequencing and annotation.</title>
        <authorList>
            <consortium name="The Broad Institute Genomics Platform"/>
            <consortium name="The Broad Institute Genome Sequencing Center for Infectious Disease"/>
            <person name="Wu L."/>
            <person name="Ma J."/>
        </authorList>
    </citation>
    <scope>NUCLEOTIDE SEQUENCE [LARGE SCALE GENOMIC DNA]</scope>
    <source>
        <strain evidence="8">CECT 8010</strain>
    </source>
</reference>
<feature type="signal peptide" evidence="5">
    <location>
        <begin position="1"/>
        <end position="20"/>
    </location>
</feature>
<dbReference type="RefSeq" id="WP_379011715.1">
    <property type="nucleotide sequence ID" value="NZ_JBHSDC010000002.1"/>
</dbReference>
<dbReference type="InterPro" id="IPR036909">
    <property type="entry name" value="Cyt_c-like_dom_sf"/>
</dbReference>
<dbReference type="PROSITE" id="PS51007">
    <property type="entry name" value="CYTC"/>
    <property type="match status" value="1"/>
</dbReference>
<evidence type="ECO:0000259" key="6">
    <source>
        <dbReference type="PROSITE" id="PS51007"/>
    </source>
</evidence>
<evidence type="ECO:0000313" key="7">
    <source>
        <dbReference type="EMBL" id="MFC4230512.1"/>
    </source>
</evidence>
<sequence>MKKVLLLSFFSVTVLFCVVAQVKKPQPKVVVNNAATSIERGKVVYQKECLSCHQADGGGVPHLNPPLYESTDVVGDKKKIISIVLRGMTDRVPIDGEYYSNNMAPHQELSNLQIADVLTFIRASWGNKASAVTPAEVQAVRGVKKK</sequence>
<keyword evidence="2 4" id="KW-0479">Metal-binding</keyword>
<protein>
    <submittedName>
        <fullName evidence="7">C-type cytochrome</fullName>
    </submittedName>
</protein>
<dbReference type="PANTHER" id="PTHR35008">
    <property type="entry name" value="BLL4482 PROTEIN-RELATED"/>
    <property type="match status" value="1"/>
</dbReference>
<dbReference type="InterPro" id="IPR009056">
    <property type="entry name" value="Cyt_c-like_dom"/>
</dbReference>
<gene>
    <name evidence="7" type="ORF">ACFOW1_01320</name>
</gene>
<evidence type="ECO:0000256" key="4">
    <source>
        <dbReference type="PROSITE-ProRule" id="PRU00433"/>
    </source>
</evidence>
<organism evidence="7 8">
    <name type="scientific">Parasediminibacterium paludis</name>
    <dbReference type="NCBI Taxonomy" id="908966"/>
    <lineage>
        <taxon>Bacteria</taxon>
        <taxon>Pseudomonadati</taxon>
        <taxon>Bacteroidota</taxon>
        <taxon>Chitinophagia</taxon>
        <taxon>Chitinophagales</taxon>
        <taxon>Chitinophagaceae</taxon>
        <taxon>Parasediminibacterium</taxon>
    </lineage>
</organism>
<feature type="chain" id="PRO_5046045348" evidence="5">
    <location>
        <begin position="21"/>
        <end position="146"/>
    </location>
</feature>
<evidence type="ECO:0000256" key="3">
    <source>
        <dbReference type="ARBA" id="ARBA00023004"/>
    </source>
</evidence>
<comment type="caution">
    <text evidence="7">The sequence shown here is derived from an EMBL/GenBank/DDBJ whole genome shotgun (WGS) entry which is preliminary data.</text>
</comment>
<evidence type="ECO:0000256" key="1">
    <source>
        <dbReference type="ARBA" id="ARBA00022617"/>
    </source>
</evidence>
<evidence type="ECO:0000256" key="5">
    <source>
        <dbReference type="SAM" id="SignalP"/>
    </source>
</evidence>
<feature type="domain" description="Cytochrome c" evidence="6">
    <location>
        <begin position="36"/>
        <end position="125"/>
    </location>
</feature>
<dbReference type="Proteomes" id="UP001595906">
    <property type="component" value="Unassembled WGS sequence"/>
</dbReference>
<dbReference type="InterPro" id="IPR051459">
    <property type="entry name" value="Cytochrome_c-type_DH"/>
</dbReference>
<dbReference type="SUPFAM" id="SSF46626">
    <property type="entry name" value="Cytochrome c"/>
    <property type="match status" value="1"/>
</dbReference>
<proteinExistence type="predicted"/>
<accession>A0ABV8PUA8</accession>
<keyword evidence="1 4" id="KW-0349">Heme</keyword>
<name>A0ABV8PUA8_9BACT</name>
<dbReference type="Gene3D" id="1.10.760.10">
    <property type="entry name" value="Cytochrome c-like domain"/>
    <property type="match status" value="1"/>
</dbReference>
<keyword evidence="5" id="KW-0732">Signal</keyword>
<dbReference type="Pfam" id="PF00034">
    <property type="entry name" value="Cytochrom_C"/>
    <property type="match status" value="1"/>
</dbReference>